<proteinExistence type="predicted"/>
<accession>A0A409WK52</accession>
<dbReference type="EMBL" id="NHYD01003399">
    <property type="protein sequence ID" value="PPQ78933.1"/>
    <property type="molecule type" value="Genomic_DNA"/>
</dbReference>
<reference evidence="2 3" key="1">
    <citation type="journal article" date="2018" name="Evol. Lett.">
        <title>Horizontal gene cluster transfer increased hallucinogenic mushroom diversity.</title>
        <authorList>
            <person name="Reynolds H.T."/>
            <person name="Vijayakumar V."/>
            <person name="Gluck-Thaler E."/>
            <person name="Korotkin H.B."/>
            <person name="Matheny P.B."/>
            <person name="Slot J.C."/>
        </authorList>
    </citation>
    <scope>NUCLEOTIDE SEQUENCE [LARGE SCALE GENOMIC DNA]</scope>
    <source>
        <strain evidence="2 3">2631</strain>
    </source>
</reference>
<gene>
    <name evidence="2" type="ORF">CVT25_002409</name>
</gene>
<evidence type="ECO:0000313" key="2">
    <source>
        <dbReference type="EMBL" id="PPQ78933.1"/>
    </source>
</evidence>
<evidence type="ECO:0000256" key="1">
    <source>
        <dbReference type="SAM" id="MobiDB-lite"/>
    </source>
</evidence>
<dbReference type="InParanoid" id="A0A409WK52"/>
<sequence>MLKIFTPHYAHAIPFLTKVLLHAMHNAQELVRRHQARIRRRQLGQVKPSREKIALPSKHPSATPEKARHHKYIISNDKNNAS</sequence>
<feature type="region of interest" description="Disordered" evidence="1">
    <location>
        <begin position="42"/>
        <end position="82"/>
    </location>
</feature>
<dbReference type="AlphaFoldDB" id="A0A409WK52"/>
<comment type="caution">
    <text evidence="2">The sequence shown here is derived from an EMBL/GenBank/DDBJ whole genome shotgun (WGS) entry which is preliminary data.</text>
</comment>
<dbReference type="Proteomes" id="UP000283269">
    <property type="component" value="Unassembled WGS sequence"/>
</dbReference>
<name>A0A409WK52_PSICY</name>
<evidence type="ECO:0000313" key="3">
    <source>
        <dbReference type="Proteomes" id="UP000283269"/>
    </source>
</evidence>
<keyword evidence="3" id="KW-1185">Reference proteome</keyword>
<organism evidence="2 3">
    <name type="scientific">Psilocybe cyanescens</name>
    <dbReference type="NCBI Taxonomy" id="93625"/>
    <lineage>
        <taxon>Eukaryota</taxon>
        <taxon>Fungi</taxon>
        <taxon>Dikarya</taxon>
        <taxon>Basidiomycota</taxon>
        <taxon>Agaricomycotina</taxon>
        <taxon>Agaricomycetes</taxon>
        <taxon>Agaricomycetidae</taxon>
        <taxon>Agaricales</taxon>
        <taxon>Agaricineae</taxon>
        <taxon>Strophariaceae</taxon>
        <taxon>Psilocybe</taxon>
    </lineage>
</organism>
<protein>
    <submittedName>
        <fullName evidence="2">Uncharacterized protein</fullName>
    </submittedName>
</protein>